<feature type="domain" description="FIST C-domain" evidence="3">
    <location>
        <begin position="228"/>
        <end position="384"/>
    </location>
</feature>
<dbReference type="PATRIC" id="fig|1348334.3.peg.3061"/>
<evidence type="ECO:0000313" key="4">
    <source>
        <dbReference type="EMBL" id="ERT06896.1"/>
    </source>
</evidence>
<accession>U7QKG6</accession>
<dbReference type="SMART" id="SM01204">
    <property type="entry name" value="FIST_C"/>
    <property type="match status" value="1"/>
</dbReference>
<dbReference type="InterPro" id="IPR013702">
    <property type="entry name" value="FIST_domain_N"/>
</dbReference>
<protein>
    <submittedName>
        <fullName evidence="4">FIST N domain protein</fullName>
    </submittedName>
</protein>
<evidence type="ECO:0000259" key="3">
    <source>
        <dbReference type="SMART" id="SM01204"/>
    </source>
</evidence>
<feature type="domain" description="FIST" evidence="2">
    <location>
        <begin position="23"/>
        <end position="227"/>
    </location>
</feature>
<gene>
    <name evidence="4" type="ORF">M595_3161</name>
</gene>
<dbReference type="InterPro" id="IPR019494">
    <property type="entry name" value="FIST_C"/>
</dbReference>
<feature type="region of interest" description="Disordered" evidence="1">
    <location>
        <begin position="317"/>
        <end position="339"/>
    </location>
</feature>
<evidence type="ECO:0000259" key="2">
    <source>
        <dbReference type="SMART" id="SM00897"/>
    </source>
</evidence>
<comment type="caution">
    <text evidence="4">The sequence shown here is derived from an EMBL/GenBank/DDBJ whole genome shotgun (WGS) entry which is preliminary data.</text>
</comment>
<keyword evidence="5" id="KW-1185">Reference proteome</keyword>
<reference evidence="4 5" key="1">
    <citation type="journal article" date="2013" name="Front. Microbiol.">
        <title>Comparative genomic analyses of the cyanobacterium, Lyngbya aestuarii BL J, a powerful hydrogen producer.</title>
        <authorList>
            <person name="Kothari A."/>
            <person name="Vaughn M."/>
            <person name="Garcia-Pichel F."/>
        </authorList>
    </citation>
    <scope>NUCLEOTIDE SEQUENCE [LARGE SCALE GENOMIC DNA]</scope>
    <source>
        <strain evidence="4 5">BL J</strain>
    </source>
</reference>
<dbReference type="PANTHER" id="PTHR40252">
    <property type="entry name" value="BLR0328 PROTEIN"/>
    <property type="match status" value="1"/>
</dbReference>
<name>U7QKG6_9CYAN</name>
<evidence type="ECO:0000256" key="1">
    <source>
        <dbReference type="SAM" id="MobiDB-lite"/>
    </source>
</evidence>
<dbReference type="Pfam" id="PF10442">
    <property type="entry name" value="FIST_C"/>
    <property type="match status" value="1"/>
</dbReference>
<dbReference type="PANTHER" id="PTHR40252:SF2">
    <property type="entry name" value="BLR0328 PROTEIN"/>
    <property type="match status" value="1"/>
</dbReference>
<dbReference type="Proteomes" id="UP000017127">
    <property type="component" value="Unassembled WGS sequence"/>
</dbReference>
<dbReference type="AlphaFoldDB" id="U7QKG6"/>
<dbReference type="Pfam" id="PF08495">
    <property type="entry name" value="FIST"/>
    <property type="match status" value="1"/>
</dbReference>
<dbReference type="SMART" id="SM00897">
    <property type="entry name" value="FIST"/>
    <property type="match status" value="1"/>
</dbReference>
<dbReference type="EMBL" id="AUZM01000029">
    <property type="protein sequence ID" value="ERT06896.1"/>
    <property type="molecule type" value="Genomic_DNA"/>
</dbReference>
<sequence>METFFWHPQNGWSSHTLPPLDSKHTLVLVFGAVELIDHPHPIEHLKQTYPQSHLIGCSTAGEIFDTLLFDHTLSVAVVQFEQTQLRSASCLLDFSQGIGSLDSYRAGRTLAAKLNSNDLQGVFILGDGLLVNGSELIRGFNSTINPGSKPSRTLPITGGLAADYHQFQHTWVLANGVPTSGAVAAVGFYGEQIQIGFGCQSGWTIFGPERRVTRSKHNILYELDGKPVLELYKEYLGVQARDLPKSALFFPLAVHTASTRKASVRTVVSLDEDTQSMRFSGNIPQGALTQLMRGNYERLVDGAIVAALVSRNSLQRQIRQGNQKQENDSNRSQNEPTLAISISGSGRRLVLGERTEEELEVTLEELPAHTQQIGFYSYGEFAPYGVETICQLHNQTMTLTLIRESPNTRPKTVLNG</sequence>
<proteinExistence type="predicted"/>
<organism evidence="4 5">
    <name type="scientific">Lyngbya aestuarii BL J</name>
    <dbReference type="NCBI Taxonomy" id="1348334"/>
    <lineage>
        <taxon>Bacteria</taxon>
        <taxon>Bacillati</taxon>
        <taxon>Cyanobacteriota</taxon>
        <taxon>Cyanophyceae</taxon>
        <taxon>Oscillatoriophycideae</taxon>
        <taxon>Oscillatoriales</taxon>
        <taxon>Microcoleaceae</taxon>
        <taxon>Lyngbya</taxon>
    </lineage>
</organism>
<evidence type="ECO:0000313" key="5">
    <source>
        <dbReference type="Proteomes" id="UP000017127"/>
    </source>
</evidence>